<accession>E1RHK6</accession>
<dbReference type="GeneID" id="9742989"/>
<reference evidence="3 4" key="1">
    <citation type="journal article" date="2010" name="Stand. Genomic Sci.">
        <title>Complete genome sequence of Methanoplanus petrolearius type strain (SEBR 4847).</title>
        <authorList>
            <person name="Brambilla E."/>
            <person name="Djao O.D."/>
            <person name="Daligault H."/>
            <person name="Lapidus A."/>
            <person name="Lucas S."/>
            <person name="Hammon N."/>
            <person name="Nolan M."/>
            <person name="Tice H."/>
            <person name="Cheng J.F."/>
            <person name="Han C."/>
            <person name="Tapia R."/>
            <person name="Goodwin L."/>
            <person name="Pitluck S."/>
            <person name="Liolios K."/>
            <person name="Ivanova N."/>
            <person name="Mavromatis K."/>
            <person name="Mikhailova N."/>
            <person name="Pati A."/>
            <person name="Chen A."/>
            <person name="Palaniappan K."/>
            <person name="Land M."/>
            <person name="Hauser L."/>
            <person name="Chang Y.J."/>
            <person name="Jeffries C.D."/>
            <person name="Rohde M."/>
            <person name="Spring S."/>
            <person name="Sikorski J."/>
            <person name="Goker M."/>
            <person name="Woyke T."/>
            <person name="Bristow J."/>
            <person name="Eisen J.A."/>
            <person name="Markowitz V."/>
            <person name="Hugenholtz P."/>
            <person name="Kyrpides N.C."/>
            <person name="Klenk H.P."/>
        </authorList>
    </citation>
    <scope>NUCLEOTIDE SEQUENCE [LARGE SCALE GENOMIC DNA]</scope>
    <source>
        <strain evidence="4">DSM 11571 / OCM 486 / SEBR 4847</strain>
    </source>
</reference>
<evidence type="ECO:0000313" key="4">
    <source>
        <dbReference type="Proteomes" id="UP000006565"/>
    </source>
</evidence>
<dbReference type="HOGENOM" id="CLU_1297506_0_0_2"/>
<keyword evidence="2" id="KW-0812">Transmembrane</keyword>
<evidence type="ECO:0000313" key="3">
    <source>
        <dbReference type="EMBL" id="ADN35315.1"/>
    </source>
</evidence>
<feature type="transmembrane region" description="Helical" evidence="2">
    <location>
        <begin position="7"/>
        <end position="27"/>
    </location>
</feature>
<dbReference type="STRING" id="679926.Mpet_0541"/>
<keyword evidence="2" id="KW-1133">Transmembrane helix</keyword>
<dbReference type="Proteomes" id="UP000006565">
    <property type="component" value="Chromosome"/>
</dbReference>
<keyword evidence="2" id="KW-0472">Membrane</keyword>
<keyword evidence="4" id="KW-1185">Reference proteome</keyword>
<dbReference type="EMBL" id="CP002117">
    <property type="protein sequence ID" value="ADN35315.1"/>
    <property type="molecule type" value="Genomic_DNA"/>
</dbReference>
<sequence length="212" mass="23473" precursor="true">MVVKKNRLILIIAIILILAAICGYVFINGIDPGNYLKESGFFSQSPEQEQTDSSTDITTAGQNTESVPGLNQRSFETAVNKLYLLDSEGILDLNNVTYHQILGRFVDVNGLADSWMIGAGKDGKSILLVYNSGEWNQQEWPGTLSEETIDLENITLPEDLYKQNSEIIRKTLEPANASYSDLSLKDGIYTISIQNTNNIAELKFKADSGEMI</sequence>
<proteinExistence type="predicted"/>
<gene>
    <name evidence="3" type="ordered locus">Mpet_0541</name>
</gene>
<dbReference type="OrthoDB" id="374089at2157"/>
<dbReference type="KEGG" id="mpi:Mpet_0541"/>
<dbReference type="RefSeq" id="WP_013328493.1">
    <property type="nucleotide sequence ID" value="NC_014507.1"/>
</dbReference>
<dbReference type="eggNOG" id="arCOG11438">
    <property type="taxonomic scope" value="Archaea"/>
</dbReference>
<feature type="region of interest" description="Disordered" evidence="1">
    <location>
        <begin position="45"/>
        <end position="68"/>
    </location>
</feature>
<evidence type="ECO:0000256" key="1">
    <source>
        <dbReference type="SAM" id="MobiDB-lite"/>
    </source>
</evidence>
<evidence type="ECO:0000256" key="2">
    <source>
        <dbReference type="SAM" id="Phobius"/>
    </source>
</evidence>
<name>E1RHK6_METP4</name>
<protein>
    <submittedName>
        <fullName evidence="3">Uncharacterized protein</fullName>
    </submittedName>
</protein>
<organism evidence="3 4">
    <name type="scientific">Methanolacinia petrolearia (strain DSM 11571 / OCM 486 / SEBR 4847)</name>
    <name type="common">Methanoplanus petrolearius</name>
    <dbReference type="NCBI Taxonomy" id="679926"/>
    <lineage>
        <taxon>Archaea</taxon>
        <taxon>Methanobacteriati</taxon>
        <taxon>Methanobacteriota</taxon>
        <taxon>Stenosarchaea group</taxon>
        <taxon>Methanomicrobia</taxon>
        <taxon>Methanomicrobiales</taxon>
        <taxon>Methanomicrobiaceae</taxon>
        <taxon>Methanolacinia</taxon>
    </lineage>
</organism>
<dbReference type="AlphaFoldDB" id="E1RHK6"/>